<evidence type="ECO:0000313" key="1">
    <source>
        <dbReference type="EMBL" id="RJT18149.1"/>
    </source>
</evidence>
<protein>
    <recommendedName>
        <fullName evidence="3">Aspartate/glutamate racemase family protein</fullName>
    </recommendedName>
</protein>
<reference evidence="1 2" key="1">
    <citation type="submission" date="2018-09" db="EMBL/GenBank/DDBJ databases">
        <title>Mesorhizobium carmichaelinearum sp. nov. isolated from Carmichaelinea spp. root nodules in New Zealand.</title>
        <authorList>
            <person name="De Meyer S.E."/>
        </authorList>
    </citation>
    <scope>NUCLEOTIDE SEQUENCE [LARGE SCALE GENOMIC DNA]</scope>
    <source>
        <strain evidence="1 2">ICMP19557</strain>
    </source>
</reference>
<dbReference type="OrthoDB" id="5465390at2"/>
<sequence length="262" mass="28395">MTDFPHIQQKRWPSWVRPRLAFHGAPVGILMLDRMPGPGLRPYIPGDTGNATTWSVPVRYKTVPELNNTCIFGAAGEEKTSAVVAAAKELVREGARVITAGCGYFIRYQEAVRAAVDVPVFLSSLVLTPFLEQVLPQGKALGVVVASKAVLSQDMLKAAGVRPDMSDRVVVFGLDDAPVFAGFFLEPYGDLDVDAVQADVVKAILTLQKDRPDLGMILLECGGLPPYAAAIQEATDLPVFDYTSMVEFFVDGLTRKPFKGLL</sequence>
<dbReference type="AlphaFoldDB" id="A0A3A5JJW7"/>
<dbReference type="Proteomes" id="UP000272706">
    <property type="component" value="Unassembled WGS sequence"/>
</dbReference>
<dbReference type="NCBIfam" id="NF005679">
    <property type="entry name" value="PRK07475.1"/>
    <property type="match status" value="1"/>
</dbReference>
<accession>A0A3A5JJW7</accession>
<gene>
    <name evidence="1" type="ORF">D3227_40470</name>
</gene>
<dbReference type="EMBL" id="QZWZ01000177">
    <property type="protein sequence ID" value="RJT18149.1"/>
    <property type="molecule type" value="Genomic_DNA"/>
</dbReference>
<name>A0A3A5JJW7_9HYPH</name>
<dbReference type="InterPro" id="IPR053714">
    <property type="entry name" value="Iso_Racemase_Enz_sf"/>
</dbReference>
<dbReference type="RefSeq" id="WP_120019475.1">
    <property type="nucleotide sequence ID" value="NZ_QZWZ01000177.1"/>
</dbReference>
<dbReference type="Gene3D" id="3.40.50.12500">
    <property type="match status" value="1"/>
</dbReference>
<keyword evidence="2" id="KW-1185">Reference proteome</keyword>
<evidence type="ECO:0008006" key="3">
    <source>
        <dbReference type="Google" id="ProtNLM"/>
    </source>
</evidence>
<proteinExistence type="predicted"/>
<comment type="caution">
    <text evidence="1">The sequence shown here is derived from an EMBL/GenBank/DDBJ whole genome shotgun (WGS) entry which is preliminary data.</text>
</comment>
<organism evidence="1 2">
    <name type="scientific">Mesorhizobium waimense</name>
    <dbReference type="NCBI Taxonomy" id="1300307"/>
    <lineage>
        <taxon>Bacteria</taxon>
        <taxon>Pseudomonadati</taxon>
        <taxon>Pseudomonadota</taxon>
        <taxon>Alphaproteobacteria</taxon>
        <taxon>Hyphomicrobiales</taxon>
        <taxon>Phyllobacteriaceae</taxon>
        <taxon>Mesorhizobium</taxon>
    </lineage>
</organism>
<evidence type="ECO:0000313" key="2">
    <source>
        <dbReference type="Proteomes" id="UP000272706"/>
    </source>
</evidence>